<organism evidence="9 10">
    <name type="scientific">Orchesella dallaii</name>
    <dbReference type="NCBI Taxonomy" id="48710"/>
    <lineage>
        <taxon>Eukaryota</taxon>
        <taxon>Metazoa</taxon>
        <taxon>Ecdysozoa</taxon>
        <taxon>Arthropoda</taxon>
        <taxon>Hexapoda</taxon>
        <taxon>Collembola</taxon>
        <taxon>Entomobryomorpha</taxon>
        <taxon>Entomobryoidea</taxon>
        <taxon>Orchesellidae</taxon>
        <taxon>Orchesellinae</taxon>
        <taxon>Orchesella</taxon>
    </lineage>
</organism>
<keyword evidence="6 8" id="KW-0472">Membrane</keyword>
<name>A0ABP1QJF9_9HEXA</name>
<evidence type="ECO:0000256" key="6">
    <source>
        <dbReference type="ARBA" id="ARBA00023136"/>
    </source>
</evidence>
<comment type="similarity">
    <text evidence="2">Belongs to the ninjurin family.</text>
</comment>
<dbReference type="Proteomes" id="UP001642540">
    <property type="component" value="Unassembled WGS sequence"/>
</dbReference>
<keyword evidence="5 8" id="KW-1133">Transmembrane helix</keyword>
<keyword evidence="4" id="KW-0130">Cell adhesion</keyword>
<feature type="compositionally biased region" description="Basic and acidic residues" evidence="7">
    <location>
        <begin position="58"/>
        <end position="76"/>
    </location>
</feature>
<feature type="compositionally biased region" description="Basic and acidic residues" evidence="7">
    <location>
        <begin position="96"/>
        <end position="110"/>
    </location>
</feature>
<evidence type="ECO:0000256" key="1">
    <source>
        <dbReference type="ARBA" id="ARBA00004141"/>
    </source>
</evidence>
<keyword evidence="10" id="KW-1185">Reference proteome</keyword>
<evidence type="ECO:0000256" key="3">
    <source>
        <dbReference type="ARBA" id="ARBA00022692"/>
    </source>
</evidence>
<dbReference type="PANTHER" id="PTHR12316">
    <property type="entry name" value="NINJURIN-RELATED"/>
    <property type="match status" value="1"/>
</dbReference>
<comment type="subcellular location">
    <subcellularLocation>
        <location evidence="1">Membrane</location>
        <topology evidence="1">Multi-pass membrane protein</topology>
    </subcellularLocation>
</comment>
<feature type="region of interest" description="Disordered" evidence="7">
    <location>
        <begin position="1"/>
        <end position="188"/>
    </location>
</feature>
<feature type="compositionally biased region" description="Low complexity" evidence="7">
    <location>
        <begin position="541"/>
        <end position="558"/>
    </location>
</feature>
<evidence type="ECO:0000313" key="10">
    <source>
        <dbReference type="Proteomes" id="UP001642540"/>
    </source>
</evidence>
<evidence type="ECO:0000256" key="8">
    <source>
        <dbReference type="SAM" id="Phobius"/>
    </source>
</evidence>
<feature type="transmembrane region" description="Helical" evidence="8">
    <location>
        <begin position="502"/>
        <end position="525"/>
    </location>
</feature>
<evidence type="ECO:0008006" key="11">
    <source>
        <dbReference type="Google" id="ProtNLM"/>
    </source>
</evidence>
<proteinExistence type="inferred from homology"/>
<protein>
    <recommendedName>
        <fullName evidence="11">MARVEL domain-containing protein</fullName>
    </recommendedName>
</protein>
<gene>
    <name evidence="9" type="ORF">ODALV1_LOCUS10908</name>
</gene>
<feature type="region of interest" description="Disordered" evidence="7">
    <location>
        <begin position="541"/>
        <end position="573"/>
    </location>
</feature>
<feature type="compositionally biased region" description="Polar residues" evidence="7">
    <location>
        <begin position="166"/>
        <end position="175"/>
    </location>
</feature>
<keyword evidence="3 8" id="KW-0812">Transmembrane</keyword>
<evidence type="ECO:0000256" key="2">
    <source>
        <dbReference type="ARBA" id="ARBA00008141"/>
    </source>
</evidence>
<evidence type="ECO:0000256" key="5">
    <source>
        <dbReference type="ARBA" id="ARBA00022989"/>
    </source>
</evidence>
<reference evidence="9 10" key="1">
    <citation type="submission" date="2024-08" db="EMBL/GenBank/DDBJ databases">
        <authorList>
            <person name="Cucini C."/>
            <person name="Frati F."/>
        </authorList>
    </citation>
    <scope>NUCLEOTIDE SEQUENCE [LARGE SCALE GENOMIC DNA]</scope>
</reference>
<evidence type="ECO:0000256" key="4">
    <source>
        <dbReference type="ARBA" id="ARBA00022889"/>
    </source>
</evidence>
<dbReference type="InterPro" id="IPR007007">
    <property type="entry name" value="Ninjurin"/>
</dbReference>
<evidence type="ECO:0000313" key="9">
    <source>
        <dbReference type="EMBL" id="CAL8101639.1"/>
    </source>
</evidence>
<feature type="compositionally biased region" description="Low complexity" evidence="7">
    <location>
        <begin position="116"/>
        <end position="127"/>
    </location>
</feature>
<feature type="transmembrane region" description="Helical" evidence="8">
    <location>
        <begin position="467"/>
        <end position="490"/>
    </location>
</feature>
<accession>A0ABP1QJF9</accession>
<feature type="transmembrane region" description="Helical" evidence="8">
    <location>
        <begin position="435"/>
        <end position="455"/>
    </location>
</feature>
<comment type="caution">
    <text evidence="9">The sequence shown here is derived from an EMBL/GenBank/DDBJ whole genome shotgun (WGS) entry which is preliminary data.</text>
</comment>
<sequence length="573" mass="64801">MPKKNRSQSPQHELVNKLSVSQHPYRTTRKEHSGHTSREPKKEPKKNQENVELTEQTPRNERPSRSRSKRTSERNLETNNGAPLRESVESLQFNEDVVHEPSYFHERFHQETNAVQQQPQTSRSQTPKRSPTGRPESRREKIGAKFPSPQRQSPFRHQVDNKRSELNVSQSQSRNEAVERRQESIIPILETGKSGKLTNNLSHETMGSITISSDKVPDPTDSYSTEYISGEYESRDDVSSSRMSFVNASNRESSEISMSNETGSIKQSPISCRLRSERFEDEDDQSEMNLVAPIKSCNARSSMAERSPYVPETSSPTFTSDFREYPQISIAKSVDVYMNRTNNNSTKALNQVSFESLPFMASASSNSLRKDRKDVRPLPIEIPESVSDVEAFRRYLSNKSPTSYESLERRPRRSAMHMNSSPILNQDASRRTASLSHAIMTLALLSASICQLRFLSAYSPAHSYPFLNYFLIFTSIILEVAAGIGYVIVARCSFDDAQTEAIHNYIIFALFIVAISNVVLAAFAFDDHICGDIKRSSDRTSANIQSQEQQINQQDSSANAAGTIDQRYSMPLE</sequence>
<dbReference type="Pfam" id="PF04923">
    <property type="entry name" value="Ninjurin"/>
    <property type="match status" value="1"/>
</dbReference>
<dbReference type="PANTHER" id="PTHR12316:SF17">
    <property type="entry name" value="NINJURIN C, ISOFORM D"/>
    <property type="match status" value="1"/>
</dbReference>
<dbReference type="EMBL" id="CAXLJM020000033">
    <property type="protein sequence ID" value="CAL8101639.1"/>
    <property type="molecule type" value="Genomic_DNA"/>
</dbReference>
<evidence type="ECO:0000256" key="7">
    <source>
        <dbReference type="SAM" id="MobiDB-lite"/>
    </source>
</evidence>
<feature type="compositionally biased region" description="Basic and acidic residues" evidence="7">
    <location>
        <begin position="28"/>
        <end position="49"/>
    </location>
</feature>